<evidence type="ECO:0000256" key="9">
    <source>
        <dbReference type="ARBA" id="ARBA00022837"/>
    </source>
</evidence>
<feature type="transmembrane region" description="Helical" evidence="18">
    <location>
        <begin position="680"/>
        <end position="698"/>
    </location>
</feature>
<feature type="compositionally biased region" description="Basic and acidic residues" evidence="17">
    <location>
        <begin position="299"/>
        <end position="309"/>
    </location>
</feature>
<dbReference type="InterPro" id="IPR004481">
    <property type="entry name" value="K/Na/Ca-exchanger"/>
</dbReference>
<feature type="transmembrane region" description="Helical" evidence="18">
    <location>
        <begin position="201"/>
        <end position="218"/>
    </location>
</feature>
<evidence type="ECO:0000259" key="19">
    <source>
        <dbReference type="Pfam" id="PF01699"/>
    </source>
</evidence>
<dbReference type="InterPro" id="IPR044880">
    <property type="entry name" value="NCX_ion-bd_dom_sf"/>
</dbReference>
<gene>
    <name evidence="20" type="ORF">OFUS_LOCUS7708</name>
</gene>
<evidence type="ECO:0000313" key="21">
    <source>
        <dbReference type="Proteomes" id="UP000749559"/>
    </source>
</evidence>
<evidence type="ECO:0000256" key="14">
    <source>
        <dbReference type="ARBA" id="ARBA00023065"/>
    </source>
</evidence>
<evidence type="ECO:0000256" key="12">
    <source>
        <dbReference type="ARBA" id="ARBA00022989"/>
    </source>
</evidence>
<feature type="transmembrane region" description="Helical" evidence="18">
    <location>
        <begin position="138"/>
        <end position="162"/>
    </location>
</feature>
<feature type="transmembrane region" description="Helical" evidence="18">
    <location>
        <begin position="496"/>
        <end position="515"/>
    </location>
</feature>
<feature type="transmembrane region" description="Helical" evidence="18">
    <location>
        <begin position="168"/>
        <end position="189"/>
    </location>
</feature>
<dbReference type="NCBIfam" id="TIGR00367">
    <property type="entry name" value="calcium/sodium antiporter"/>
    <property type="match status" value="1"/>
</dbReference>
<keyword evidence="15 18" id="KW-0472">Membrane</keyword>
<feature type="compositionally biased region" description="Polar residues" evidence="17">
    <location>
        <begin position="397"/>
        <end position="411"/>
    </location>
</feature>
<protein>
    <recommendedName>
        <fullName evidence="19">Sodium/calcium exchanger membrane region domain-containing protein</fullName>
    </recommendedName>
</protein>
<feature type="compositionally biased region" description="Acidic residues" evidence="17">
    <location>
        <begin position="439"/>
        <end position="458"/>
    </location>
</feature>
<evidence type="ECO:0000256" key="6">
    <source>
        <dbReference type="ARBA" id="ARBA00022568"/>
    </source>
</evidence>
<keyword evidence="5" id="KW-0633">Potassium transport</keyword>
<evidence type="ECO:0000256" key="5">
    <source>
        <dbReference type="ARBA" id="ARBA00022538"/>
    </source>
</evidence>
<keyword evidence="12 18" id="KW-1133">Transmembrane helix</keyword>
<dbReference type="InterPro" id="IPR004837">
    <property type="entry name" value="NaCa_Exmemb"/>
</dbReference>
<reference evidence="20" key="1">
    <citation type="submission" date="2022-03" db="EMBL/GenBank/DDBJ databases">
        <authorList>
            <person name="Martin C."/>
        </authorList>
    </citation>
    <scope>NUCLEOTIDE SEQUENCE</scope>
</reference>
<dbReference type="OrthoDB" id="2127281at2759"/>
<feature type="compositionally biased region" description="Polar residues" evidence="17">
    <location>
        <begin position="285"/>
        <end position="296"/>
    </location>
</feature>
<keyword evidence="9" id="KW-0106">Calcium</keyword>
<keyword evidence="13" id="KW-0915">Sodium</keyword>
<evidence type="ECO:0000256" key="16">
    <source>
        <dbReference type="ARBA" id="ARBA00023201"/>
    </source>
</evidence>
<evidence type="ECO:0000256" key="17">
    <source>
        <dbReference type="SAM" id="MobiDB-lite"/>
    </source>
</evidence>
<feature type="domain" description="Sodium/calcium exchanger membrane region" evidence="19">
    <location>
        <begin position="104"/>
        <end position="243"/>
    </location>
</feature>
<dbReference type="PANTHER" id="PTHR10846">
    <property type="entry name" value="SODIUM/POTASSIUM/CALCIUM EXCHANGER"/>
    <property type="match status" value="1"/>
</dbReference>
<evidence type="ECO:0000256" key="8">
    <source>
        <dbReference type="ARBA" id="ARBA00022729"/>
    </source>
</evidence>
<feature type="compositionally biased region" description="Polar residues" evidence="17">
    <location>
        <begin position="315"/>
        <end position="329"/>
    </location>
</feature>
<keyword evidence="3" id="KW-0813">Transport</keyword>
<evidence type="ECO:0000256" key="15">
    <source>
        <dbReference type="ARBA" id="ARBA00023136"/>
    </source>
</evidence>
<dbReference type="FunFam" id="1.20.1420.30:FF:000009">
    <property type="entry name" value="sodium/potassium/calcium exchanger 5 isoform X2"/>
    <property type="match status" value="1"/>
</dbReference>
<feature type="transmembrane region" description="Helical" evidence="18">
    <location>
        <begin position="96"/>
        <end position="117"/>
    </location>
</feature>
<comment type="similarity">
    <text evidence="2">Belongs to the Ca(2+):cation antiporter (CaCA) (TC 2.A.19) family. SLC24A subfamily.</text>
</comment>
<dbReference type="PANTHER" id="PTHR10846:SF8">
    <property type="entry name" value="INNER MEMBRANE PROTEIN YRBG"/>
    <property type="match status" value="1"/>
</dbReference>
<dbReference type="GO" id="GO:0005886">
    <property type="term" value="C:plasma membrane"/>
    <property type="evidence" value="ECO:0007669"/>
    <property type="project" value="TreeGrafter"/>
</dbReference>
<keyword evidence="16" id="KW-0739">Sodium transport</keyword>
<dbReference type="Pfam" id="PF01699">
    <property type="entry name" value="Na_Ca_ex"/>
    <property type="match status" value="2"/>
</dbReference>
<feature type="transmembrane region" description="Helical" evidence="18">
    <location>
        <begin position="535"/>
        <end position="556"/>
    </location>
</feature>
<dbReference type="GO" id="GO:0015293">
    <property type="term" value="F:symporter activity"/>
    <property type="evidence" value="ECO:0007669"/>
    <property type="project" value="UniProtKB-KW"/>
</dbReference>
<evidence type="ECO:0000256" key="10">
    <source>
        <dbReference type="ARBA" id="ARBA00022847"/>
    </source>
</evidence>
<keyword evidence="11" id="KW-0630">Potassium</keyword>
<evidence type="ECO:0000256" key="11">
    <source>
        <dbReference type="ARBA" id="ARBA00022958"/>
    </source>
</evidence>
<feature type="transmembrane region" description="Helical" evidence="18">
    <location>
        <begin position="568"/>
        <end position="591"/>
    </location>
</feature>
<dbReference type="Gene3D" id="1.20.1420.30">
    <property type="entry name" value="NCX, central ion-binding region"/>
    <property type="match status" value="2"/>
</dbReference>
<evidence type="ECO:0000256" key="13">
    <source>
        <dbReference type="ARBA" id="ARBA00023053"/>
    </source>
</evidence>
<evidence type="ECO:0000256" key="3">
    <source>
        <dbReference type="ARBA" id="ARBA00022448"/>
    </source>
</evidence>
<keyword evidence="14" id="KW-0406">Ion transport</keyword>
<comment type="caution">
    <text evidence="20">The sequence shown here is derived from an EMBL/GenBank/DDBJ whole genome shotgun (WGS) entry which is preliminary data.</text>
</comment>
<keyword evidence="4" id="KW-0050">Antiport</keyword>
<evidence type="ECO:0000256" key="2">
    <source>
        <dbReference type="ARBA" id="ARBA00005364"/>
    </source>
</evidence>
<dbReference type="EMBL" id="CAIIXF020000004">
    <property type="protein sequence ID" value="CAH1781091.1"/>
    <property type="molecule type" value="Genomic_DNA"/>
</dbReference>
<keyword evidence="10" id="KW-0769">Symport</keyword>
<keyword evidence="8" id="KW-0732">Signal</keyword>
<dbReference type="GO" id="GO:0006874">
    <property type="term" value="P:intracellular calcium ion homeostasis"/>
    <property type="evidence" value="ECO:0007669"/>
    <property type="project" value="TreeGrafter"/>
</dbReference>
<keyword evidence="7 18" id="KW-0812">Transmembrane</keyword>
<evidence type="ECO:0000313" key="20">
    <source>
        <dbReference type="EMBL" id="CAH1781091.1"/>
    </source>
</evidence>
<dbReference type="GO" id="GO:0008273">
    <property type="term" value="F:calcium, potassium:sodium antiporter activity"/>
    <property type="evidence" value="ECO:0007669"/>
    <property type="project" value="TreeGrafter"/>
</dbReference>
<accession>A0A8S4NL88</accession>
<dbReference type="GO" id="GO:0005262">
    <property type="term" value="F:calcium channel activity"/>
    <property type="evidence" value="ECO:0007669"/>
    <property type="project" value="TreeGrafter"/>
</dbReference>
<keyword evidence="21" id="KW-1185">Reference proteome</keyword>
<proteinExistence type="inferred from homology"/>
<name>A0A8S4NL88_OWEFU</name>
<feature type="transmembrane region" description="Helical" evidence="18">
    <location>
        <begin position="224"/>
        <end position="245"/>
    </location>
</feature>
<evidence type="ECO:0000256" key="4">
    <source>
        <dbReference type="ARBA" id="ARBA00022449"/>
    </source>
</evidence>
<evidence type="ECO:0000256" key="1">
    <source>
        <dbReference type="ARBA" id="ARBA00004141"/>
    </source>
</evidence>
<evidence type="ECO:0000256" key="18">
    <source>
        <dbReference type="SAM" id="Phobius"/>
    </source>
</evidence>
<feature type="region of interest" description="Disordered" evidence="17">
    <location>
        <begin position="271"/>
        <end position="458"/>
    </location>
</feature>
<keyword evidence="6" id="KW-0109">Calcium transport</keyword>
<sequence length="707" mass="78633">MLFRVKKRLKWLEILGVQHRKEQIANSPWRWAFRTCLIITFIIGTILYHQAAPDNINIHNSDFSAASRHLLSSESGSNHTLPEWEKCDFEEASIKYLWLVLYILLVLIGFIAVAIVCDDFFVPSLEGISEELKLSEDVAGATFMAAGSSAPELFISVVGVAFKTDVGVGTIVGSAVFNILIIIALTAALAGQILNLDWRPLIRDSFFYGLSIGCFIYFSWDGLFYLHEALILLGLYIIYIIIMVINPKLMAWMATWRCCCCKATILPVKDEESEEKSASPDPLTDHTNVQSMNGSQAMLKKENEKERKTGGGPTYESTPMTTIPNTLSENDGKSAEQNGDARPPSHTDSGFNSHENSGYIHSNHASNTDLQNGPSDNNSNHQISKDKDDFLKPPNDPNVQRNQNGPLPQNNEKSDHTHAHQRSSISYQPTADGLKEEKEEQLESEVKIDEEEKEEGEEEEETMKCICCPCLPNIRTYPPSSDEVKEKGGFVAWLKYILRWFIFITAFPFVIGYSWTIPDCSKDEEKRWVKKLKIGLSFLISVIWIALLSFAMITLVGRSGCILGIDTFTMGLVVIAVGTSVPDAMSSILVARDGFGDMAVSNAIGSNVFDINLGLGLPFLITIGIQKLEPIQMLDATELSLRAAGNLPVTPHAKFGFILLLILACTLTIFGLNRFRLNKWIGISFAILYVVFLIYAFIQDAVCDHSC</sequence>
<feature type="compositionally biased region" description="Polar residues" evidence="17">
    <location>
        <begin position="346"/>
        <end position="382"/>
    </location>
</feature>
<dbReference type="AlphaFoldDB" id="A0A8S4NL88"/>
<feature type="domain" description="Sodium/calcium exchanger membrane region" evidence="19">
    <location>
        <begin position="536"/>
        <end position="697"/>
    </location>
</feature>
<feature type="transmembrane region" description="Helical" evidence="18">
    <location>
        <begin position="655"/>
        <end position="673"/>
    </location>
</feature>
<comment type="subcellular location">
    <subcellularLocation>
        <location evidence="1">Membrane</location>
        <topology evidence="1">Multi-pass membrane protein</topology>
    </subcellularLocation>
</comment>
<organism evidence="20 21">
    <name type="scientific">Owenia fusiformis</name>
    <name type="common">Polychaete worm</name>
    <dbReference type="NCBI Taxonomy" id="6347"/>
    <lineage>
        <taxon>Eukaryota</taxon>
        <taxon>Metazoa</taxon>
        <taxon>Spiralia</taxon>
        <taxon>Lophotrochozoa</taxon>
        <taxon>Annelida</taxon>
        <taxon>Polychaeta</taxon>
        <taxon>Sedentaria</taxon>
        <taxon>Canalipalpata</taxon>
        <taxon>Sabellida</taxon>
        <taxon>Oweniida</taxon>
        <taxon>Oweniidae</taxon>
        <taxon>Owenia</taxon>
    </lineage>
</organism>
<dbReference type="Proteomes" id="UP000749559">
    <property type="component" value="Unassembled WGS sequence"/>
</dbReference>
<evidence type="ECO:0000256" key="7">
    <source>
        <dbReference type="ARBA" id="ARBA00022692"/>
    </source>
</evidence>